<dbReference type="GO" id="GO:0016618">
    <property type="term" value="F:hydroxypyruvate reductase [NAD(P)H] activity"/>
    <property type="evidence" value="ECO:0007669"/>
    <property type="project" value="TreeGrafter"/>
</dbReference>
<comment type="caution">
    <text evidence="4">The sequence shown here is derived from an EMBL/GenBank/DDBJ whole genome shotgun (WGS) entry which is preliminary data.</text>
</comment>
<dbReference type="InterPro" id="IPR006140">
    <property type="entry name" value="D-isomer_DH_NAD-bd"/>
</dbReference>
<proteinExistence type="predicted"/>
<dbReference type="InterPro" id="IPR036291">
    <property type="entry name" value="NAD(P)-bd_dom_sf"/>
</dbReference>
<evidence type="ECO:0000313" key="5">
    <source>
        <dbReference type="Proteomes" id="UP000307943"/>
    </source>
</evidence>
<dbReference type="RefSeq" id="WP_139600759.1">
    <property type="nucleotide sequence ID" value="NZ_VDCQ01000003.1"/>
</dbReference>
<feature type="domain" description="D-isomer specific 2-hydroxyacid dehydrogenase NAD-binding" evidence="3">
    <location>
        <begin position="124"/>
        <end position="290"/>
    </location>
</feature>
<keyword evidence="1" id="KW-0560">Oxidoreductase</keyword>
<dbReference type="InterPro" id="IPR050223">
    <property type="entry name" value="D-isomer_2-hydroxyacid_DH"/>
</dbReference>
<dbReference type="GO" id="GO:0051287">
    <property type="term" value="F:NAD binding"/>
    <property type="evidence" value="ECO:0007669"/>
    <property type="project" value="InterPro"/>
</dbReference>
<evidence type="ECO:0000313" key="4">
    <source>
        <dbReference type="EMBL" id="TNJ67856.1"/>
    </source>
</evidence>
<reference evidence="4 5" key="1">
    <citation type="submission" date="2019-05" db="EMBL/GenBank/DDBJ databases">
        <title>We sequenced the genome of Paenibacillus hemerocallicola KCTC 33185 for further insight into its adaptation and study the phylogeny of Paenibacillus.</title>
        <authorList>
            <person name="Narsing Rao M.P."/>
        </authorList>
    </citation>
    <scope>NUCLEOTIDE SEQUENCE [LARGE SCALE GENOMIC DNA]</scope>
    <source>
        <strain evidence="4 5">KCTC 33185</strain>
    </source>
</reference>
<dbReference type="EMBL" id="VDCQ01000003">
    <property type="protein sequence ID" value="TNJ67856.1"/>
    <property type="molecule type" value="Genomic_DNA"/>
</dbReference>
<keyword evidence="2" id="KW-0520">NAD</keyword>
<keyword evidence="5" id="KW-1185">Reference proteome</keyword>
<dbReference type="Proteomes" id="UP000307943">
    <property type="component" value="Unassembled WGS sequence"/>
</dbReference>
<dbReference type="AlphaFoldDB" id="A0A5C4TGS1"/>
<dbReference type="SUPFAM" id="SSF51735">
    <property type="entry name" value="NAD(P)-binding Rossmann-fold domains"/>
    <property type="match status" value="1"/>
</dbReference>
<evidence type="ECO:0000256" key="2">
    <source>
        <dbReference type="ARBA" id="ARBA00023027"/>
    </source>
</evidence>
<dbReference type="Pfam" id="PF02826">
    <property type="entry name" value="2-Hacid_dh_C"/>
    <property type="match status" value="1"/>
</dbReference>
<protein>
    <submittedName>
        <fullName evidence="4">Hydroxyacid dehydrogenase</fullName>
    </submittedName>
</protein>
<dbReference type="PANTHER" id="PTHR10996:SF178">
    <property type="entry name" value="2-HYDROXYACID DEHYDROGENASE YGL185C-RELATED"/>
    <property type="match status" value="1"/>
</dbReference>
<dbReference type="PANTHER" id="PTHR10996">
    <property type="entry name" value="2-HYDROXYACID DEHYDROGENASE-RELATED"/>
    <property type="match status" value="1"/>
</dbReference>
<dbReference type="GO" id="GO:0030267">
    <property type="term" value="F:glyoxylate reductase (NADPH) activity"/>
    <property type="evidence" value="ECO:0007669"/>
    <property type="project" value="TreeGrafter"/>
</dbReference>
<dbReference type="GO" id="GO:0005829">
    <property type="term" value="C:cytosol"/>
    <property type="evidence" value="ECO:0007669"/>
    <property type="project" value="TreeGrafter"/>
</dbReference>
<dbReference type="OrthoDB" id="9805416at2"/>
<name>A0A5C4TGS1_9BACL</name>
<gene>
    <name evidence="4" type="ORF">FE784_02785</name>
</gene>
<evidence type="ECO:0000256" key="1">
    <source>
        <dbReference type="ARBA" id="ARBA00023002"/>
    </source>
</evidence>
<accession>A0A5C4TGS1</accession>
<dbReference type="Gene3D" id="3.40.50.720">
    <property type="entry name" value="NAD(P)-binding Rossmann-like Domain"/>
    <property type="match status" value="2"/>
</dbReference>
<dbReference type="CDD" id="cd12167">
    <property type="entry name" value="2-Hacid_dh_8"/>
    <property type="match status" value="1"/>
</dbReference>
<dbReference type="SUPFAM" id="SSF52283">
    <property type="entry name" value="Formate/glycerate dehydrogenase catalytic domain-like"/>
    <property type="match status" value="1"/>
</dbReference>
<organism evidence="4 5">
    <name type="scientific">Paenibacillus hemerocallicola</name>
    <dbReference type="NCBI Taxonomy" id="1172614"/>
    <lineage>
        <taxon>Bacteria</taxon>
        <taxon>Bacillati</taxon>
        <taxon>Bacillota</taxon>
        <taxon>Bacilli</taxon>
        <taxon>Bacillales</taxon>
        <taxon>Paenibacillaceae</taxon>
        <taxon>Paenibacillus</taxon>
    </lineage>
</organism>
<sequence>MVKVGILIPSKACAELFSADSRARLQNVAEVIWNDTDKPFTEEEAGDFLQTCHIAVGSWGTAIPTKAILEKCPQLQLWEHAAGTVKHFFTDDLRGRELLIASCAPAIARTVAEMVLGEIIVGLRRIIPNSQQNRTVRGAKPINKLYAARATVGVIGASWVGREVMKLLRPFRTRVLLYDPYMTREAAAELGAEKVDSLTELCAACDAITLHTPRTKETYRMMKSEHFQAMKDDCVFINTSRGDCIDESALIRELEQGRLFAFLDVSDPEPAHPDNPIRSLPNVVYTSHLAGGASYHIGDQVAADIEAHVTGKRPLMVVDWNMLERMA</sequence>
<evidence type="ECO:0000259" key="3">
    <source>
        <dbReference type="Pfam" id="PF02826"/>
    </source>
</evidence>